<dbReference type="Pfam" id="PF16524">
    <property type="entry name" value="RisS_PPD"/>
    <property type="match status" value="1"/>
</dbReference>
<keyword evidence="9" id="KW-0547">Nucleotide-binding</keyword>
<dbReference type="InterPro" id="IPR003660">
    <property type="entry name" value="HAMP_dom"/>
</dbReference>
<dbReference type="PROSITE" id="PS50109">
    <property type="entry name" value="HIS_KIN"/>
    <property type="match status" value="1"/>
</dbReference>
<feature type="domain" description="HAMP" evidence="17">
    <location>
        <begin position="175"/>
        <end position="227"/>
    </location>
</feature>
<evidence type="ECO:0000256" key="2">
    <source>
        <dbReference type="ARBA" id="ARBA00004429"/>
    </source>
</evidence>
<dbReference type="Gene3D" id="3.30.450.300">
    <property type="entry name" value="Sensor histidine kinase RisS, periplasmic domain"/>
    <property type="match status" value="1"/>
</dbReference>
<keyword evidence="12 15" id="KW-1133">Transmembrane helix</keyword>
<evidence type="ECO:0000256" key="11">
    <source>
        <dbReference type="ARBA" id="ARBA00022840"/>
    </source>
</evidence>
<dbReference type="SUPFAM" id="SSF158472">
    <property type="entry name" value="HAMP domain-like"/>
    <property type="match status" value="1"/>
</dbReference>
<keyword evidence="19" id="KW-1185">Reference proteome</keyword>
<dbReference type="PRINTS" id="PR00344">
    <property type="entry name" value="BCTRLSENSOR"/>
</dbReference>
<evidence type="ECO:0000256" key="4">
    <source>
        <dbReference type="ARBA" id="ARBA00022475"/>
    </source>
</evidence>
<keyword evidence="14 15" id="KW-0472">Membrane</keyword>
<dbReference type="EMBL" id="AP019536">
    <property type="protein sequence ID" value="BBI99105.1"/>
    <property type="molecule type" value="Genomic_DNA"/>
</dbReference>
<dbReference type="CDD" id="cd00082">
    <property type="entry name" value="HisKA"/>
    <property type="match status" value="1"/>
</dbReference>
<evidence type="ECO:0000256" key="8">
    <source>
        <dbReference type="ARBA" id="ARBA00022692"/>
    </source>
</evidence>
<evidence type="ECO:0000256" key="6">
    <source>
        <dbReference type="ARBA" id="ARBA00022553"/>
    </source>
</evidence>
<dbReference type="SMART" id="SM00387">
    <property type="entry name" value="HATPase_c"/>
    <property type="match status" value="1"/>
</dbReference>
<keyword evidence="5" id="KW-0997">Cell inner membrane</keyword>
<name>A0AAN1SZN9_9PROT</name>
<comment type="catalytic activity">
    <reaction evidence="1">
        <text>ATP + protein L-histidine = ADP + protein N-phospho-L-histidine.</text>
        <dbReference type="EC" id="2.7.13.3"/>
    </reaction>
</comment>
<reference evidence="18 19" key="1">
    <citation type="submission" date="2019-03" db="EMBL/GenBank/DDBJ databases">
        <title>Complete genome sequence of Ferrigenium kumadai strain An22, a microaerophilic iron-oxidizing bacterium isolated from a paddy field soil.</title>
        <authorList>
            <person name="Watanabe T."/>
            <person name="Asakawa S."/>
        </authorList>
    </citation>
    <scope>NUCLEOTIDE SEQUENCE [LARGE SCALE GENOMIC DNA]</scope>
    <source>
        <strain evidence="18 19">An22</strain>
    </source>
</reference>
<dbReference type="GO" id="GO:0005524">
    <property type="term" value="F:ATP binding"/>
    <property type="evidence" value="ECO:0007669"/>
    <property type="project" value="UniProtKB-KW"/>
</dbReference>
<dbReference type="EC" id="2.7.13.3" evidence="3"/>
<keyword evidence="13" id="KW-0902">Two-component regulatory system</keyword>
<dbReference type="InterPro" id="IPR036890">
    <property type="entry name" value="HATPase_C_sf"/>
</dbReference>
<evidence type="ECO:0000256" key="7">
    <source>
        <dbReference type="ARBA" id="ARBA00022679"/>
    </source>
</evidence>
<organism evidence="18 19">
    <name type="scientific">Ferrigenium kumadai</name>
    <dbReference type="NCBI Taxonomy" id="1682490"/>
    <lineage>
        <taxon>Bacteria</taxon>
        <taxon>Pseudomonadati</taxon>
        <taxon>Pseudomonadota</taxon>
        <taxon>Betaproteobacteria</taxon>
        <taxon>Nitrosomonadales</taxon>
        <taxon>Gallionellaceae</taxon>
        <taxon>Ferrigenium</taxon>
    </lineage>
</organism>
<keyword evidence="11" id="KW-0067">ATP-binding</keyword>
<dbReference type="Gene3D" id="3.30.565.10">
    <property type="entry name" value="Histidine kinase-like ATPase, C-terminal domain"/>
    <property type="match status" value="1"/>
</dbReference>
<dbReference type="PROSITE" id="PS50885">
    <property type="entry name" value="HAMP"/>
    <property type="match status" value="1"/>
</dbReference>
<comment type="subcellular location">
    <subcellularLocation>
        <location evidence="2">Cell inner membrane</location>
        <topology evidence="2">Multi-pass membrane protein</topology>
    </subcellularLocation>
</comment>
<keyword evidence="10 18" id="KW-0418">Kinase</keyword>
<dbReference type="InterPro" id="IPR003661">
    <property type="entry name" value="HisK_dim/P_dom"/>
</dbReference>
<evidence type="ECO:0000313" key="19">
    <source>
        <dbReference type="Proteomes" id="UP001319121"/>
    </source>
</evidence>
<accession>A0AAN1SZN9</accession>
<dbReference type="InterPro" id="IPR005467">
    <property type="entry name" value="His_kinase_dom"/>
</dbReference>
<evidence type="ECO:0000256" key="5">
    <source>
        <dbReference type="ARBA" id="ARBA00022519"/>
    </source>
</evidence>
<evidence type="ECO:0000313" key="18">
    <source>
        <dbReference type="EMBL" id="BBI99105.1"/>
    </source>
</evidence>
<dbReference type="Gene3D" id="1.10.287.130">
    <property type="match status" value="1"/>
</dbReference>
<dbReference type="InterPro" id="IPR004358">
    <property type="entry name" value="Sig_transdc_His_kin-like_C"/>
</dbReference>
<feature type="domain" description="Histidine kinase" evidence="16">
    <location>
        <begin position="235"/>
        <end position="432"/>
    </location>
</feature>
<evidence type="ECO:0000256" key="10">
    <source>
        <dbReference type="ARBA" id="ARBA00022777"/>
    </source>
</evidence>
<evidence type="ECO:0000256" key="3">
    <source>
        <dbReference type="ARBA" id="ARBA00012438"/>
    </source>
</evidence>
<evidence type="ECO:0000256" key="13">
    <source>
        <dbReference type="ARBA" id="ARBA00023012"/>
    </source>
</evidence>
<dbReference type="InterPro" id="IPR032408">
    <property type="entry name" value="RisS_PPD"/>
</dbReference>
<protein>
    <recommendedName>
        <fullName evidence="3">histidine kinase</fullName>
        <ecNumber evidence="3">2.7.13.3</ecNumber>
    </recommendedName>
</protein>
<dbReference type="CDD" id="cd00075">
    <property type="entry name" value="HATPase"/>
    <property type="match status" value="1"/>
</dbReference>
<dbReference type="InterPro" id="IPR003594">
    <property type="entry name" value="HATPase_dom"/>
</dbReference>
<dbReference type="Pfam" id="PF00672">
    <property type="entry name" value="HAMP"/>
    <property type="match status" value="1"/>
</dbReference>
<dbReference type="SUPFAM" id="SSF55874">
    <property type="entry name" value="ATPase domain of HSP90 chaperone/DNA topoisomerase II/histidine kinase"/>
    <property type="match status" value="1"/>
</dbReference>
<dbReference type="InterPro" id="IPR036097">
    <property type="entry name" value="HisK_dim/P_sf"/>
</dbReference>
<dbReference type="SMART" id="SM00304">
    <property type="entry name" value="HAMP"/>
    <property type="match status" value="1"/>
</dbReference>
<dbReference type="PANTHER" id="PTHR44936:SF5">
    <property type="entry name" value="SENSOR HISTIDINE KINASE ENVZ"/>
    <property type="match status" value="1"/>
</dbReference>
<dbReference type="InterPro" id="IPR038421">
    <property type="entry name" value="RisS_PPD_sf"/>
</dbReference>
<evidence type="ECO:0000256" key="1">
    <source>
        <dbReference type="ARBA" id="ARBA00000085"/>
    </source>
</evidence>
<feature type="transmembrane region" description="Helical" evidence="15">
    <location>
        <begin position="155"/>
        <end position="174"/>
    </location>
</feature>
<dbReference type="Pfam" id="PF02518">
    <property type="entry name" value="HATPase_c"/>
    <property type="match status" value="1"/>
</dbReference>
<gene>
    <name evidence="18" type="ORF">FGKAn22_07980</name>
</gene>
<dbReference type="GO" id="GO:0000155">
    <property type="term" value="F:phosphorelay sensor kinase activity"/>
    <property type="evidence" value="ECO:0007669"/>
    <property type="project" value="InterPro"/>
</dbReference>
<dbReference type="GO" id="GO:0005886">
    <property type="term" value="C:plasma membrane"/>
    <property type="evidence" value="ECO:0007669"/>
    <property type="project" value="UniProtKB-SubCell"/>
</dbReference>
<dbReference type="PANTHER" id="PTHR44936">
    <property type="entry name" value="SENSOR PROTEIN CREC"/>
    <property type="match status" value="1"/>
</dbReference>
<dbReference type="SUPFAM" id="SSF47384">
    <property type="entry name" value="Homodimeric domain of signal transducing histidine kinase"/>
    <property type="match status" value="1"/>
</dbReference>
<dbReference type="Proteomes" id="UP001319121">
    <property type="component" value="Chromosome"/>
</dbReference>
<dbReference type="CDD" id="cd06225">
    <property type="entry name" value="HAMP"/>
    <property type="match status" value="1"/>
</dbReference>
<evidence type="ECO:0000256" key="9">
    <source>
        <dbReference type="ARBA" id="ARBA00022741"/>
    </source>
</evidence>
<evidence type="ECO:0000256" key="12">
    <source>
        <dbReference type="ARBA" id="ARBA00022989"/>
    </source>
</evidence>
<keyword evidence="8 15" id="KW-0812">Transmembrane</keyword>
<evidence type="ECO:0000256" key="15">
    <source>
        <dbReference type="SAM" id="Phobius"/>
    </source>
</evidence>
<dbReference type="KEGG" id="fku:FGKAn22_07980"/>
<dbReference type="AlphaFoldDB" id="A0AAN1SZN9"/>
<dbReference type="RefSeq" id="WP_212786702.1">
    <property type="nucleotide sequence ID" value="NZ_AP019536.1"/>
</dbReference>
<dbReference type="Gene3D" id="6.10.340.10">
    <property type="match status" value="1"/>
</dbReference>
<keyword evidence="6" id="KW-0597">Phosphoprotein</keyword>
<proteinExistence type="predicted"/>
<evidence type="ECO:0000256" key="14">
    <source>
        <dbReference type="ARBA" id="ARBA00023136"/>
    </source>
</evidence>
<dbReference type="InterPro" id="IPR050980">
    <property type="entry name" value="2C_sensor_his_kinase"/>
</dbReference>
<keyword evidence="4" id="KW-1003">Cell membrane</keyword>
<evidence type="ECO:0000259" key="17">
    <source>
        <dbReference type="PROSITE" id="PS50885"/>
    </source>
</evidence>
<sequence length="432" mass="47286">MRFLPRTILGRAFLLIGVLIALSVAASVTIFRHAVQEPRVQQMAELVVSAVNLTRAAVLSSAPEWRGALLEELRDAEGMRVQLADAADVIQPMPEHPSELRLMMDEARNRLGGDTRFAARLNGAEGLWVSFRIGGDEFWLSLPREHIDHPLSQVLLAWGSMVFLLALVGAYFIARQVAWPLKRLEHAAHEVGEGHMPPPLPERGAQEIATVSHAFNQMSSDLAASERERALVLAGISHDLRTPLTRVRIAAELTADASLREGLVADVEQMDAVIQQFLDYARLDESEVSVPTDVHALVREVAQSFSAQARSLDLDLQPLPQFSVRPLLLKRALSNLLENAIKYGGGEITVRLHRMDSGVELSVADRGAGIPDELRETAKRPFMRLQTARSDAGGSGLGLAIVERAAHLHGGKFHLEGREGGGLLARLVLPDR</sequence>
<keyword evidence="7" id="KW-0808">Transferase</keyword>
<dbReference type="Pfam" id="PF00512">
    <property type="entry name" value="HisKA"/>
    <property type="match status" value="1"/>
</dbReference>
<evidence type="ECO:0000259" key="16">
    <source>
        <dbReference type="PROSITE" id="PS50109"/>
    </source>
</evidence>
<dbReference type="SMART" id="SM00388">
    <property type="entry name" value="HisKA"/>
    <property type="match status" value="1"/>
</dbReference>